<dbReference type="Proteomes" id="UP000199497">
    <property type="component" value="Unassembled WGS sequence"/>
</dbReference>
<dbReference type="PANTHER" id="PTHR43539:SF78">
    <property type="entry name" value="FLAVIN-CONTAINING MONOOXYGENASE"/>
    <property type="match status" value="1"/>
</dbReference>
<dbReference type="EMBL" id="FNJR01000010">
    <property type="protein sequence ID" value="SDP84093.1"/>
    <property type="molecule type" value="Genomic_DNA"/>
</dbReference>
<feature type="region of interest" description="Disordered" evidence="2">
    <location>
        <begin position="348"/>
        <end position="375"/>
    </location>
</feature>
<dbReference type="AlphaFoldDB" id="A0A1H0W0R6"/>
<dbReference type="RefSeq" id="WP_092603042.1">
    <property type="nucleotide sequence ID" value="NZ_FNJR01000010.1"/>
</dbReference>
<organism evidence="3 4">
    <name type="scientific">Actinopolyspora xinjiangensis</name>
    <dbReference type="NCBI Taxonomy" id="405564"/>
    <lineage>
        <taxon>Bacteria</taxon>
        <taxon>Bacillati</taxon>
        <taxon>Actinomycetota</taxon>
        <taxon>Actinomycetes</taxon>
        <taxon>Actinopolysporales</taxon>
        <taxon>Actinopolysporaceae</taxon>
        <taxon>Actinopolyspora</taxon>
    </lineage>
</organism>
<dbReference type="OrthoDB" id="178899at2"/>
<evidence type="ECO:0000256" key="2">
    <source>
        <dbReference type="SAM" id="MobiDB-lite"/>
    </source>
</evidence>
<keyword evidence="1" id="KW-0560">Oxidoreductase</keyword>
<proteinExistence type="predicted"/>
<keyword evidence="4" id="KW-1185">Reference proteome</keyword>
<dbReference type="Pfam" id="PF13738">
    <property type="entry name" value="Pyr_redox_3"/>
    <property type="match status" value="1"/>
</dbReference>
<evidence type="ECO:0000313" key="4">
    <source>
        <dbReference type="Proteomes" id="UP000199497"/>
    </source>
</evidence>
<sequence length="375" mass="40691">MPKTPRERVDVLVIGGGQAGLAAGYFLRRAGAEFVILDERRRGGGSWQHMWPSLRLFSPARHNSLPGWGMPPQPGTEFPTVDHTVDYLRAYEHRYELPVLRPVRVTGVYDSGEELTVATDAGTWTAGAVLSATGTWRAPYVPAYPGTADFDGTQWHTASYPGPAPFRGQRVLVVGGGNSAAQILAELSTVAETTWVTRRPPRFMPDEVDGRVLFDVATRRLSGAASGVSELGDIVMVDSVREARERGVLRAHPMISGLTDRGAVWPDGAELEFDSVVWCTGFRPALRHLGPLRLSRERGRIPTEGTRSLEEPRIHLVGYGDWTGPASATLIGAGRTARTAVSEAIGGLGRKRPNAAGERAQTPLETVRRSVTNRS</sequence>
<dbReference type="STRING" id="405564.SAMN04487905_11078"/>
<dbReference type="SUPFAM" id="SSF51905">
    <property type="entry name" value="FAD/NAD(P)-binding domain"/>
    <property type="match status" value="2"/>
</dbReference>
<dbReference type="GO" id="GO:0050660">
    <property type="term" value="F:flavin adenine dinucleotide binding"/>
    <property type="evidence" value="ECO:0007669"/>
    <property type="project" value="TreeGrafter"/>
</dbReference>
<dbReference type="Gene3D" id="3.50.50.60">
    <property type="entry name" value="FAD/NAD(P)-binding domain"/>
    <property type="match status" value="1"/>
</dbReference>
<evidence type="ECO:0000313" key="3">
    <source>
        <dbReference type="EMBL" id="SDP84093.1"/>
    </source>
</evidence>
<dbReference type="PANTHER" id="PTHR43539">
    <property type="entry name" value="FLAVIN-BINDING MONOOXYGENASE-LIKE PROTEIN (AFU_ORTHOLOGUE AFUA_4G09220)"/>
    <property type="match status" value="1"/>
</dbReference>
<protein>
    <submittedName>
        <fullName evidence="3">Pyridine nucleotide-disulphide oxidoreductase</fullName>
    </submittedName>
</protein>
<gene>
    <name evidence="3" type="ORF">SAMN04487905_11078</name>
</gene>
<dbReference type="InterPro" id="IPR050982">
    <property type="entry name" value="Auxin_biosynth/cation_transpt"/>
</dbReference>
<dbReference type="InterPro" id="IPR036188">
    <property type="entry name" value="FAD/NAD-bd_sf"/>
</dbReference>
<dbReference type="NCBIfam" id="NF040505">
    <property type="entry name" value="ArsO_flavin_mono"/>
    <property type="match status" value="1"/>
</dbReference>
<accession>A0A1H0W0R6</accession>
<evidence type="ECO:0000256" key="1">
    <source>
        <dbReference type="ARBA" id="ARBA00023002"/>
    </source>
</evidence>
<name>A0A1H0W0R6_9ACTN</name>
<dbReference type="PRINTS" id="PR00469">
    <property type="entry name" value="PNDRDTASEII"/>
</dbReference>
<reference evidence="4" key="1">
    <citation type="submission" date="2016-10" db="EMBL/GenBank/DDBJ databases">
        <authorList>
            <person name="Varghese N."/>
            <person name="Submissions S."/>
        </authorList>
    </citation>
    <scope>NUCLEOTIDE SEQUENCE [LARGE SCALE GENOMIC DNA]</scope>
    <source>
        <strain evidence="4">DSM 46732</strain>
    </source>
</reference>
<dbReference type="GO" id="GO:0004497">
    <property type="term" value="F:monooxygenase activity"/>
    <property type="evidence" value="ECO:0007669"/>
    <property type="project" value="TreeGrafter"/>
</dbReference>
<dbReference type="PRINTS" id="PR00368">
    <property type="entry name" value="FADPNR"/>
</dbReference>